<dbReference type="CDD" id="cd02440">
    <property type="entry name" value="AdoMet_MTases"/>
    <property type="match status" value="1"/>
</dbReference>
<reference evidence="1 2" key="1">
    <citation type="submission" date="2020-01" db="EMBL/GenBank/DDBJ databases">
        <title>Genomes assembled from Gulf of Kutch pelagic sediment metagenomes.</title>
        <authorList>
            <person name="Chandrashekar M."/>
            <person name="Mahajan M.S."/>
            <person name="Dave K.J."/>
            <person name="Vatsa P."/>
            <person name="Nathani N.M."/>
        </authorList>
    </citation>
    <scope>NUCLEOTIDE SEQUENCE [LARGE SCALE GENOMIC DNA]</scope>
    <source>
        <strain evidence="1">KS3-K002</strain>
    </source>
</reference>
<evidence type="ECO:0000313" key="2">
    <source>
        <dbReference type="Proteomes" id="UP000702544"/>
    </source>
</evidence>
<dbReference type="GO" id="GO:0008168">
    <property type="term" value="F:methyltransferase activity"/>
    <property type="evidence" value="ECO:0007669"/>
    <property type="project" value="UniProtKB-KW"/>
</dbReference>
<dbReference type="EMBL" id="JAACAK010000148">
    <property type="protein sequence ID" value="NIR76763.1"/>
    <property type="molecule type" value="Genomic_DNA"/>
</dbReference>
<accession>A0AAE4ZAS4</accession>
<dbReference type="Pfam" id="PF13578">
    <property type="entry name" value="Methyltransf_24"/>
    <property type="match status" value="1"/>
</dbReference>
<keyword evidence="1" id="KW-0808">Transferase</keyword>
<protein>
    <submittedName>
        <fullName evidence="1">Class I SAM-dependent methyltransferase</fullName>
    </submittedName>
</protein>
<evidence type="ECO:0000313" key="1">
    <source>
        <dbReference type="EMBL" id="NIR76763.1"/>
    </source>
</evidence>
<proteinExistence type="predicted"/>
<comment type="caution">
    <text evidence="1">The sequence shown here is derived from an EMBL/GenBank/DDBJ whole genome shotgun (WGS) entry which is preliminary data.</text>
</comment>
<name>A0AAE4ZAS4_9BACT</name>
<gene>
    <name evidence="1" type="ORF">GWO12_16930</name>
</gene>
<dbReference type="SUPFAM" id="SSF53335">
    <property type="entry name" value="S-adenosyl-L-methionine-dependent methyltransferases"/>
    <property type="match status" value="1"/>
</dbReference>
<keyword evidence="1" id="KW-0489">Methyltransferase</keyword>
<dbReference type="Proteomes" id="UP000702544">
    <property type="component" value="Unassembled WGS sequence"/>
</dbReference>
<dbReference type="InterPro" id="IPR029063">
    <property type="entry name" value="SAM-dependent_MTases_sf"/>
</dbReference>
<dbReference type="AlphaFoldDB" id="A0AAE4ZAS4"/>
<sequence>MTDEEILRKIVDGTPDSDIREHLPTLYRLTVDLDARRVLELGVKYGNSTLAFLMALHETGGHLTSVDIELPRVAYKRIKRRGWLGRWTLRWRDDREYEWEHDTPPDIVFIDSSHAYEHTAYELDAFGGLATGAVVLHDTHENNYPGVRKALDEWLDGKDVEVEEHEKQHGLTIVYP</sequence>
<dbReference type="Gene3D" id="3.40.50.150">
    <property type="entry name" value="Vaccinia Virus protein VP39"/>
    <property type="match status" value="1"/>
</dbReference>
<organism evidence="1 2">
    <name type="scientific">Candidatus Kutchimonas denitrificans</name>
    <dbReference type="NCBI Taxonomy" id="3056748"/>
    <lineage>
        <taxon>Bacteria</taxon>
        <taxon>Pseudomonadati</taxon>
        <taxon>Gemmatimonadota</taxon>
        <taxon>Gemmatimonadia</taxon>
        <taxon>Candidatus Palauibacterales</taxon>
        <taxon>Candidatus Palauibacteraceae</taxon>
        <taxon>Candidatus Kutchimonas</taxon>
    </lineage>
</organism>
<dbReference type="GO" id="GO:0032259">
    <property type="term" value="P:methylation"/>
    <property type="evidence" value="ECO:0007669"/>
    <property type="project" value="UniProtKB-KW"/>
</dbReference>